<gene>
    <name evidence="4" type="ORF">H7C18_30260</name>
</gene>
<dbReference type="Pfam" id="PF00440">
    <property type="entry name" value="TetR_N"/>
    <property type="match status" value="1"/>
</dbReference>
<dbReference type="SUPFAM" id="SSF46689">
    <property type="entry name" value="Homeodomain-like"/>
    <property type="match status" value="1"/>
</dbReference>
<dbReference type="PANTHER" id="PTHR30055">
    <property type="entry name" value="HTH-TYPE TRANSCRIPTIONAL REGULATOR RUTR"/>
    <property type="match status" value="1"/>
</dbReference>
<keyword evidence="5" id="KW-1185">Reference proteome</keyword>
<organism evidence="4 5">
    <name type="scientific">Cohnella zeiphila</name>
    <dbReference type="NCBI Taxonomy" id="2761120"/>
    <lineage>
        <taxon>Bacteria</taxon>
        <taxon>Bacillati</taxon>
        <taxon>Bacillota</taxon>
        <taxon>Bacilli</taxon>
        <taxon>Bacillales</taxon>
        <taxon>Paenibacillaceae</taxon>
        <taxon>Cohnella</taxon>
    </lineage>
</organism>
<protein>
    <submittedName>
        <fullName evidence="4">TetR/AcrR family transcriptional regulator</fullName>
    </submittedName>
</protein>
<sequence length="217" mass="24940">MSPRTKQQNEEIRKQRKREILQAAVRVYAEKGYAASDMGEIADRAGLSHGLVYYYFKNKKTLFRELYETMNDESEKFTRSYFEQDKPAFGLFQTYARLLCEGVLKNPAIPRFHMRISLDLHHLYSPEEFSPFEWARNFLQPMACAIEKAAARGEIPAGDAGLAAMQFWGSVSQGMNYLDQMQQDLDAQGTPEADRKRRLDEALNQVVESSVALLRPQ</sequence>
<evidence type="ECO:0000313" key="5">
    <source>
        <dbReference type="Proteomes" id="UP000564644"/>
    </source>
</evidence>
<dbReference type="SUPFAM" id="SSF48498">
    <property type="entry name" value="Tetracyclin repressor-like, C-terminal domain"/>
    <property type="match status" value="1"/>
</dbReference>
<evidence type="ECO:0000259" key="3">
    <source>
        <dbReference type="PROSITE" id="PS50977"/>
    </source>
</evidence>
<proteinExistence type="predicted"/>
<keyword evidence="1 2" id="KW-0238">DNA-binding</keyword>
<feature type="DNA-binding region" description="H-T-H motif" evidence="2">
    <location>
        <begin position="37"/>
        <end position="56"/>
    </location>
</feature>
<dbReference type="Proteomes" id="UP000564644">
    <property type="component" value="Unassembled WGS sequence"/>
</dbReference>
<dbReference type="PANTHER" id="PTHR30055:SF226">
    <property type="entry name" value="HTH-TYPE TRANSCRIPTIONAL REGULATOR PKSA"/>
    <property type="match status" value="1"/>
</dbReference>
<comment type="caution">
    <text evidence="4">The sequence shown here is derived from an EMBL/GenBank/DDBJ whole genome shotgun (WGS) entry which is preliminary data.</text>
</comment>
<feature type="domain" description="HTH tetR-type" evidence="3">
    <location>
        <begin position="14"/>
        <end position="74"/>
    </location>
</feature>
<reference evidence="4 5" key="1">
    <citation type="submission" date="2020-08" db="EMBL/GenBank/DDBJ databases">
        <title>Cohnella phylogeny.</title>
        <authorList>
            <person name="Dunlap C."/>
        </authorList>
    </citation>
    <scope>NUCLEOTIDE SEQUENCE [LARGE SCALE GENOMIC DNA]</scope>
    <source>
        <strain evidence="4 5">CBP 2801</strain>
    </source>
</reference>
<dbReference type="EMBL" id="JACJVO010000045">
    <property type="protein sequence ID" value="MBB6735204.1"/>
    <property type="molecule type" value="Genomic_DNA"/>
</dbReference>
<dbReference type="InterPro" id="IPR001647">
    <property type="entry name" value="HTH_TetR"/>
</dbReference>
<accession>A0A7X0VYB8</accession>
<evidence type="ECO:0000256" key="2">
    <source>
        <dbReference type="PROSITE-ProRule" id="PRU00335"/>
    </source>
</evidence>
<dbReference type="InterPro" id="IPR009057">
    <property type="entry name" value="Homeodomain-like_sf"/>
</dbReference>
<dbReference type="PRINTS" id="PR00455">
    <property type="entry name" value="HTHTETR"/>
</dbReference>
<dbReference type="PROSITE" id="PS50977">
    <property type="entry name" value="HTH_TETR_2"/>
    <property type="match status" value="1"/>
</dbReference>
<dbReference type="Gene3D" id="1.10.357.10">
    <property type="entry name" value="Tetracycline Repressor, domain 2"/>
    <property type="match status" value="1"/>
</dbReference>
<dbReference type="GO" id="GO:0000976">
    <property type="term" value="F:transcription cis-regulatory region binding"/>
    <property type="evidence" value="ECO:0007669"/>
    <property type="project" value="TreeGrafter"/>
</dbReference>
<name>A0A7X0VYB8_9BACL</name>
<evidence type="ECO:0000256" key="1">
    <source>
        <dbReference type="ARBA" id="ARBA00023125"/>
    </source>
</evidence>
<dbReference type="AlphaFoldDB" id="A0A7X0VYB8"/>
<dbReference type="RefSeq" id="WP_185132859.1">
    <property type="nucleotide sequence ID" value="NZ_JACJVO010000045.1"/>
</dbReference>
<dbReference type="InterPro" id="IPR036271">
    <property type="entry name" value="Tet_transcr_reg_TetR-rel_C_sf"/>
</dbReference>
<dbReference type="InterPro" id="IPR050109">
    <property type="entry name" value="HTH-type_TetR-like_transc_reg"/>
</dbReference>
<dbReference type="GO" id="GO:0003700">
    <property type="term" value="F:DNA-binding transcription factor activity"/>
    <property type="evidence" value="ECO:0007669"/>
    <property type="project" value="TreeGrafter"/>
</dbReference>
<evidence type="ECO:0000313" key="4">
    <source>
        <dbReference type="EMBL" id="MBB6735204.1"/>
    </source>
</evidence>